<feature type="domain" description="MDMPI C-terminal" evidence="1">
    <location>
        <begin position="154"/>
        <end position="245"/>
    </location>
</feature>
<dbReference type="GO" id="GO:0046872">
    <property type="term" value="F:metal ion binding"/>
    <property type="evidence" value="ECO:0007669"/>
    <property type="project" value="InterPro"/>
</dbReference>
<organism evidence="3 4">
    <name type="scientific">Streptomonospora salina</name>
    <dbReference type="NCBI Taxonomy" id="104205"/>
    <lineage>
        <taxon>Bacteria</taxon>
        <taxon>Bacillati</taxon>
        <taxon>Actinomycetota</taxon>
        <taxon>Actinomycetes</taxon>
        <taxon>Streptosporangiales</taxon>
        <taxon>Nocardiopsidaceae</taxon>
        <taxon>Streptomonospora</taxon>
    </lineage>
</organism>
<sequence>MPAHLALEDYTAAIADSGAALRTAAERAGLGARVPTCPDWTVADLVAHQGMVHRWAAAALRGESGFDAEARHADGLAAPDPLAWLSDGVDALVEAVRATPEDAEAPVFLKDAPRPRLFWARRQAHETAVHSVDALAAALERPPRAADVPLPPAFAADGIDELLCGFVPRRKSGLRSPESRTLLVRTDDTGHAWSLRVSPEPVVAEAGPSGGPHSPDAVFGGTALQLYLALWNRGDEAAVDGLPELLEQWRSQVRVTWG</sequence>
<dbReference type="InterPro" id="IPR024344">
    <property type="entry name" value="MDMPI_metal-binding"/>
</dbReference>
<dbReference type="Proteomes" id="UP000578077">
    <property type="component" value="Unassembled WGS sequence"/>
</dbReference>
<dbReference type="PANTHER" id="PTHR40758">
    <property type="entry name" value="CONSERVED PROTEIN"/>
    <property type="match status" value="1"/>
</dbReference>
<accession>A0A841ELX2</accession>
<feature type="domain" description="Mycothiol-dependent maleylpyruvate isomerase metal-binding" evidence="2">
    <location>
        <begin position="12"/>
        <end position="134"/>
    </location>
</feature>
<protein>
    <submittedName>
        <fullName evidence="3">Uncharacterized protein (TIGR03083 family)</fullName>
    </submittedName>
</protein>
<dbReference type="EMBL" id="JACHLY010000002">
    <property type="protein sequence ID" value="MBB6001310.1"/>
    <property type="molecule type" value="Genomic_DNA"/>
</dbReference>
<evidence type="ECO:0000259" key="1">
    <source>
        <dbReference type="Pfam" id="PF07398"/>
    </source>
</evidence>
<dbReference type="InterPro" id="IPR017517">
    <property type="entry name" value="Maleyloyr_isom"/>
</dbReference>
<dbReference type="AlphaFoldDB" id="A0A841ELX2"/>
<dbReference type="RefSeq" id="WP_184640485.1">
    <property type="nucleotide sequence ID" value="NZ_BAABKT010000035.1"/>
</dbReference>
<dbReference type="InterPro" id="IPR010872">
    <property type="entry name" value="MDMPI_C-term_domain"/>
</dbReference>
<keyword evidence="4" id="KW-1185">Reference proteome</keyword>
<dbReference type="GO" id="GO:0005886">
    <property type="term" value="C:plasma membrane"/>
    <property type="evidence" value="ECO:0007669"/>
    <property type="project" value="TreeGrafter"/>
</dbReference>
<dbReference type="SUPFAM" id="SSF109854">
    <property type="entry name" value="DinB/YfiT-like putative metalloenzymes"/>
    <property type="match status" value="1"/>
</dbReference>
<evidence type="ECO:0000313" key="4">
    <source>
        <dbReference type="Proteomes" id="UP000578077"/>
    </source>
</evidence>
<dbReference type="PANTHER" id="PTHR40758:SF1">
    <property type="entry name" value="CONSERVED PROTEIN"/>
    <property type="match status" value="1"/>
</dbReference>
<dbReference type="Pfam" id="PF07398">
    <property type="entry name" value="MDMPI_C"/>
    <property type="match status" value="1"/>
</dbReference>
<dbReference type="Pfam" id="PF11716">
    <property type="entry name" value="MDMPI_N"/>
    <property type="match status" value="1"/>
</dbReference>
<gene>
    <name evidence="3" type="ORF">HNR25_005139</name>
</gene>
<comment type="caution">
    <text evidence="3">The sequence shown here is derived from an EMBL/GenBank/DDBJ whole genome shotgun (WGS) entry which is preliminary data.</text>
</comment>
<proteinExistence type="predicted"/>
<dbReference type="InterPro" id="IPR034660">
    <property type="entry name" value="DinB/YfiT-like"/>
</dbReference>
<reference evidence="3 4" key="1">
    <citation type="submission" date="2020-08" db="EMBL/GenBank/DDBJ databases">
        <title>Sequencing the genomes of 1000 actinobacteria strains.</title>
        <authorList>
            <person name="Klenk H.-P."/>
        </authorList>
    </citation>
    <scope>NUCLEOTIDE SEQUENCE [LARGE SCALE GENOMIC DNA]</scope>
    <source>
        <strain evidence="3 4">DSM 44593</strain>
    </source>
</reference>
<evidence type="ECO:0000313" key="3">
    <source>
        <dbReference type="EMBL" id="MBB6001310.1"/>
    </source>
</evidence>
<dbReference type="NCBIfam" id="TIGR03083">
    <property type="entry name" value="maleylpyruvate isomerase family mycothiol-dependent enzyme"/>
    <property type="match status" value="1"/>
</dbReference>
<name>A0A841ELX2_9ACTN</name>
<evidence type="ECO:0000259" key="2">
    <source>
        <dbReference type="Pfam" id="PF11716"/>
    </source>
</evidence>